<dbReference type="Proteomes" id="UP001386955">
    <property type="component" value="Unassembled WGS sequence"/>
</dbReference>
<keyword evidence="3" id="KW-1185">Reference proteome</keyword>
<evidence type="ECO:0000256" key="1">
    <source>
        <dbReference type="SAM" id="MobiDB-lite"/>
    </source>
</evidence>
<protein>
    <submittedName>
        <fullName evidence="2">Uncharacterized protein</fullName>
    </submittedName>
</protein>
<feature type="compositionally biased region" description="Acidic residues" evidence="1">
    <location>
        <begin position="86"/>
        <end position="102"/>
    </location>
</feature>
<feature type="region of interest" description="Disordered" evidence="1">
    <location>
        <begin position="183"/>
        <end position="206"/>
    </location>
</feature>
<feature type="region of interest" description="Disordered" evidence="1">
    <location>
        <begin position="1"/>
        <end position="37"/>
    </location>
</feature>
<evidence type="ECO:0000313" key="2">
    <source>
        <dbReference type="EMBL" id="KAK7406363.1"/>
    </source>
</evidence>
<name>A0AAN9SU78_PSOTE</name>
<organism evidence="2 3">
    <name type="scientific">Psophocarpus tetragonolobus</name>
    <name type="common">Winged bean</name>
    <name type="synonym">Dolichos tetragonolobus</name>
    <dbReference type="NCBI Taxonomy" id="3891"/>
    <lineage>
        <taxon>Eukaryota</taxon>
        <taxon>Viridiplantae</taxon>
        <taxon>Streptophyta</taxon>
        <taxon>Embryophyta</taxon>
        <taxon>Tracheophyta</taxon>
        <taxon>Spermatophyta</taxon>
        <taxon>Magnoliopsida</taxon>
        <taxon>eudicotyledons</taxon>
        <taxon>Gunneridae</taxon>
        <taxon>Pentapetalae</taxon>
        <taxon>rosids</taxon>
        <taxon>fabids</taxon>
        <taxon>Fabales</taxon>
        <taxon>Fabaceae</taxon>
        <taxon>Papilionoideae</taxon>
        <taxon>50 kb inversion clade</taxon>
        <taxon>NPAAA clade</taxon>
        <taxon>indigoferoid/millettioid clade</taxon>
        <taxon>Phaseoleae</taxon>
        <taxon>Psophocarpus</taxon>
    </lineage>
</organism>
<dbReference type="AlphaFoldDB" id="A0AAN9SU78"/>
<dbReference type="EMBL" id="JAYMYS010000002">
    <property type="protein sequence ID" value="KAK7406363.1"/>
    <property type="molecule type" value="Genomic_DNA"/>
</dbReference>
<sequence>MRAKAKGYRGGFGKEHNRGFYPSRGQGSTKGNGNRGQRKVWEVYVAKRRDVRGHRYGFVRFLDVHDVAALENKAATTKSHPTMGSEDQDNLSDSTSPEEEDIINLGDQCEQDDPRKWDPKVQKMANTQGEGKVACDLTRLEEKSSKESVIRLFTMSKCQQGQEPEIRGAVDNMKLQEIDFQMPHQSRGMGSERENVGPEIVHNKGV</sequence>
<evidence type="ECO:0000313" key="3">
    <source>
        <dbReference type="Proteomes" id="UP001386955"/>
    </source>
</evidence>
<comment type="caution">
    <text evidence="2">The sequence shown here is derived from an EMBL/GenBank/DDBJ whole genome shotgun (WGS) entry which is preliminary data.</text>
</comment>
<gene>
    <name evidence="2" type="ORF">VNO78_07987</name>
</gene>
<accession>A0AAN9SU78</accession>
<feature type="region of interest" description="Disordered" evidence="1">
    <location>
        <begin position="75"/>
        <end position="116"/>
    </location>
</feature>
<reference evidence="2 3" key="1">
    <citation type="submission" date="2024-01" db="EMBL/GenBank/DDBJ databases">
        <title>The genomes of 5 underutilized Papilionoideae crops provide insights into root nodulation and disease resistanc.</title>
        <authorList>
            <person name="Jiang F."/>
        </authorList>
    </citation>
    <scope>NUCLEOTIDE SEQUENCE [LARGE SCALE GENOMIC DNA]</scope>
    <source>
        <strain evidence="2">DUOXIRENSHENG_FW03</strain>
        <tissue evidence="2">Leaves</tissue>
    </source>
</reference>
<proteinExistence type="predicted"/>